<name>G6AX61_9BACT</name>
<keyword evidence="1" id="KW-0812">Transmembrane</keyword>
<feature type="transmembrane region" description="Helical" evidence="1">
    <location>
        <begin position="6"/>
        <end position="26"/>
    </location>
</feature>
<dbReference type="HOGENOM" id="CLU_3171776_0_0_10"/>
<reference evidence="2 3" key="1">
    <citation type="submission" date="2011-08" db="EMBL/GenBank/DDBJ databases">
        <authorList>
            <person name="Weinstock G."/>
            <person name="Sodergren E."/>
            <person name="Clifton S."/>
            <person name="Fulton L."/>
            <person name="Fulton B."/>
            <person name="Courtney L."/>
            <person name="Fronick C."/>
            <person name="Harrison M."/>
            <person name="Strong C."/>
            <person name="Farmer C."/>
            <person name="Delahaunty K."/>
            <person name="Markovic C."/>
            <person name="Hall O."/>
            <person name="Minx P."/>
            <person name="Tomlinson C."/>
            <person name="Mitreva M."/>
            <person name="Hou S."/>
            <person name="Chen J."/>
            <person name="Wollam A."/>
            <person name="Pepin K.H."/>
            <person name="Johnson M."/>
            <person name="Bhonagiri V."/>
            <person name="Zhang X."/>
            <person name="Suruliraj S."/>
            <person name="Warren W."/>
            <person name="Chinwalla A."/>
            <person name="Mardis E.R."/>
            <person name="Wilson R.K."/>
        </authorList>
    </citation>
    <scope>NUCLEOTIDE SEQUENCE [LARGE SCALE GENOMIC DNA]</scope>
    <source>
        <strain evidence="2 3">DSM 18206</strain>
    </source>
</reference>
<accession>G6AX61</accession>
<dbReference type="AlphaFoldDB" id="G6AX61"/>
<keyword evidence="1" id="KW-1133">Transmembrane helix</keyword>
<evidence type="ECO:0000256" key="1">
    <source>
        <dbReference type="SAM" id="Phobius"/>
    </source>
</evidence>
<gene>
    <name evidence="2" type="ORF">HMPREF0673_01210</name>
</gene>
<evidence type="ECO:0000313" key="3">
    <source>
        <dbReference type="Proteomes" id="UP000004407"/>
    </source>
</evidence>
<comment type="caution">
    <text evidence="2">The sequence shown here is derived from an EMBL/GenBank/DDBJ whole genome shotgun (WGS) entry which is preliminary data.</text>
</comment>
<sequence>MADVRIVFLFIVVTLFMVSTIVFATIDIAKVHKYIYLQNTLLQKSYN</sequence>
<dbReference type="EMBL" id="AFZZ01000107">
    <property type="protein sequence ID" value="EHJ40742.1"/>
    <property type="molecule type" value="Genomic_DNA"/>
</dbReference>
<keyword evidence="1" id="KW-0472">Membrane</keyword>
<organism evidence="2 3">
    <name type="scientific">Leyella stercorea DSM 18206</name>
    <dbReference type="NCBI Taxonomy" id="1002367"/>
    <lineage>
        <taxon>Bacteria</taxon>
        <taxon>Pseudomonadati</taxon>
        <taxon>Bacteroidota</taxon>
        <taxon>Bacteroidia</taxon>
        <taxon>Bacteroidales</taxon>
        <taxon>Prevotellaceae</taxon>
        <taxon>Leyella</taxon>
    </lineage>
</organism>
<proteinExistence type="predicted"/>
<evidence type="ECO:0000313" key="2">
    <source>
        <dbReference type="EMBL" id="EHJ40742.1"/>
    </source>
</evidence>
<dbReference type="Proteomes" id="UP000004407">
    <property type="component" value="Unassembled WGS sequence"/>
</dbReference>
<protein>
    <submittedName>
        <fullName evidence="2">Uncharacterized protein</fullName>
    </submittedName>
</protein>